<dbReference type="PANTHER" id="PTHR14097">
    <property type="entry name" value="OXIDOREDUCTASE HTATIP2"/>
    <property type="match status" value="1"/>
</dbReference>
<gene>
    <name evidence="1" type="ORF">BU16DRAFT_614618</name>
</gene>
<evidence type="ECO:0000313" key="2">
    <source>
        <dbReference type="Proteomes" id="UP000799750"/>
    </source>
</evidence>
<evidence type="ECO:0000313" key="1">
    <source>
        <dbReference type="EMBL" id="KAF2499153.1"/>
    </source>
</evidence>
<keyword evidence="2" id="KW-1185">Reference proteome</keyword>
<sequence>MHLILTGATGLVGSAVLQNMLTMESVTKISILSRRPVPMIQGHEDKAQVIIHKDFETYPPELLGQLKDAQGCVWAQGISAMKVSKPDYIKITIDYPLAAATAFCTLHPTTPFTFVYVSGEGATTSPGMLTSFFGKIKGQAESALLALNATHPNLRPYSVRPGGVDPGEHTEIQGFASPQPMWQKPVLVGVKALYPSLHAPSRELGKVLTELALSKGEALEGRGVEGEGRIVNNVGWRRMVGL</sequence>
<organism evidence="1 2">
    <name type="scientific">Lophium mytilinum</name>
    <dbReference type="NCBI Taxonomy" id="390894"/>
    <lineage>
        <taxon>Eukaryota</taxon>
        <taxon>Fungi</taxon>
        <taxon>Dikarya</taxon>
        <taxon>Ascomycota</taxon>
        <taxon>Pezizomycotina</taxon>
        <taxon>Dothideomycetes</taxon>
        <taxon>Pleosporomycetidae</taxon>
        <taxon>Mytilinidiales</taxon>
        <taxon>Mytilinidiaceae</taxon>
        <taxon>Lophium</taxon>
    </lineage>
</organism>
<dbReference type="PANTHER" id="PTHR14097:SF8">
    <property type="entry name" value="NAD(P)-BINDING DOMAIN-CONTAINING PROTEIN"/>
    <property type="match status" value="1"/>
</dbReference>
<dbReference type="OrthoDB" id="9975943at2759"/>
<protein>
    <submittedName>
        <fullName evidence="1">Nucleoside-diphosphate-sugar epimerase</fullName>
    </submittedName>
</protein>
<name>A0A6A6R5Z9_9PEZI</name>
<reference evidence="1" key="1">
    <citation type="journal article" date="2020" name="Stud. Mycol.">
        <title>101 Dothideomycetes genomes: a test case for predicting lifestyles and emergence of pathogens.</title>
        <authorList>
            <person name="Haridas S."/>
            <person name="Albert R."/>
            <person name="Binder M."/>
            <person name="Bloem J."/>
            <person name="Labutti K."/>
            <person name="Salamov A."/>
            <person name="Andreopoulos B."/>
            <person name="Baker S."/>
            <person name="Barry K."/>
            <person name="Bills G."/>
            <person name="Bluhm B."/>
            <person name="Cannon C."/>
            <person name="Castanera R."/>
            <person name="Culley D."/>
            <person name="Daum C."/>
            <person name="Ezra D."/>
            <person name="Gonzalez J."/>
            <person name="Henrissat B."/>
            <person name="Kuo A."/>
            <person name="Liang C."/>
            <person name="Lipzen A."/>
            <person name="Lutzoni F."/>
            <person name="Magnuson J."/>
            <person name="Mondo S."/>
            <person name="Nolan M."/>
            <person name="Ohm R."/>
            <person name="Pangilinan J."/>
            <person name="Park H.-J."/>
            <person name="Ramirez L."/>
            <person name="Alfaro M."/>
            <person name="Sun H."/>
            <person name="Tritt A."/>
            <person name="Yoshinaga Y."/>
            <person name="Zwiers L.-H."/>
            <person name="Turgeon B."/>
            <person name="Goodwin S."/>
            <person name="Spatafora J."/>
            <person name="Crous P."/>
            <person name="Grigoriev I."/>
        </authorList>
    </citation>
    <scope>NUCLEOTIDE SEQUENCE</scope>
    <source>
        <strain evidence="1">CBS 269.34</strain>
    </source>
</reference>
<dbReference type="SUPFAM" id="SSF51735">
    <property type="entry name" value="NAD(P)-binding Rossmann-fold domains"/>
    <property type="match status" value="1"/>
</dbReference>
<dbReference type="EMBL" id="MU004184">
    <property type="protein sequence ID" value="KAF2499153.1"/>
    <property type="molecule type" value="Genomic_DNA"/>
</dbReference>
<dbReference type="InterPro" id="IPR036291">
    <property type="entry name" value="NAD(P)-bd_dom_sf"/>
</dbReference>
<dbReference type="Proteomes" id="UP000799750">
    <property type="component" value="Unassembled WGS sequence"/>
</dbReference>
<accession>A0A6A6R5Z9</accession>
<dbReference type="Gene3D" id="3.40.50.720">
    <property type="entry name" value="NAD(P)-binding Rossmann-like Domain"/>
    <property type="match status" value="1"/>
</dbReference>
<proteinExistence type="predicted"/>
<dbReference type="AlphaFoldDB" id="A0A6A6R5Z9"/>